<dbReference type="Gene3D" id="2.60.120.10">
    <property type="entry name" value="Jelly Rolls"/>
    <property type="match status" value="1"/>
</dbReference>
<dbReference type="Proteomes" id="UP000663828">
    <property type="component" value="Unassembled WGS sequence"/>
</dbReference>
<evidence type="ECO:0000313" key="4">
    <source>
        <dbReference type="Proteomes" id="UP000663852"/>
    </source>
</evidence>
<keyword evidence="3" id="KW-1185">Reference proteome</keyword>
<dbReference type="Proteomes" id="UP000663852">
    <property type="component" value="Unassembled WGS sequence"/>
</dbReference>
<dbReference type="OrthoDB" id="9970537at2759"/>
<dbReference type="InterPro" id="IPR011051">
    <property type="entry name" value="RmlC_Cupin_sf"/>
</dbReference>
<accession>A0A814VT11</accession>
<dbReference type="EMBL" id="CAJNOJ010000145">
    <property type="protein sequence ID" value="CAF1194713.1"/>
    <property type="molecule type" value="Genomic_DNA"/>
</dbReference>
<dbReference type="AlphaFoldDB" id="A0A814VT11"/>
<organism evidence="1 4">
    <name type="scientific">Adineta ricciae</name>
    <name type="common">Rotifer</name>
    <dbReference type="NCBI Taxonomy" id="249248"/>
    <lineage>
        <taxon>Eukaryota</taxon>
        <taxon>Metazoa</taxon>
        <taxon>Spiralia</taxon>
        <taxon>Gnathifera</taxon>
        <taxon>Rotifera</taxon>
        <taxon>Eurotatoria</taxon>
        <taxon>Bdelloidea</taxon>
        <taxon>Adinetida</taxon>
        <taxon>Adinetidae</taxon>
        <taxon>Adineta</taxon>
    </lineage>
</organism>
<evidence type="ECO:0000313" key="1">
    <source>
        <dbReference type="EMBL" id="CAF1194713.1"/>
    </source>
</evidence>
<dbReference type="EMBL" id="CAJNOR010003159">
    <property type="protein sequence ID" value="CAF1383833.1"/>
    <property type="molecule type" value="Genomic_DNA"/>
</dbReference>
<evidence type="ECO:0008006" key="5">
    <source>
        <dbReference type="Google" id="ProtNLM"/>
    </source>
</evidence>
<evidence type="ECO:0000313" key="3">
    <source>
        <dbReference type="Proteomes" id="UP000663828"/>
    </source>
</evidence>
<protein>
    <recommendedName>
        <fullName evidence="5">ChrR-like cupin domain-containing protein</fullName>
    </recommendedName>
</protein>
<sequence length="136" mass="15598">MKPYDTTASHFIKQRQGFSQLQNTMDDDFMGNREFHQPDLPPFPLNDSKTISITKLSPQTSIQTWPPGFQTGNDVITHTYHEEVYILDGSITDLSLGQTFGKGHHAWRNPQMEHGPYQANDELGCQMIVIIRHEKK</sequence>
<reference evidence="1" key="1">
    <citation type="submission" date="2021-02" db="EMBL/GenBank/DDBJ databases">
        <authorList>
            <person name="Nowell W R."/>
        </authorList>
    </citation>
    <scope>NUCLEOTIDE SEQUENCE</scope>
</reference>
<name>A0A814VT11_ADIRI</name>
<proteinExistence type="predicted"/>
<dbReference type="InterPro" id="IPR014710">
    <property type="entry name" value="RmlC-like_jellyroll"/>
</dbReference>
<comment type="caution">
    <text evidence="1">The sequence shown here is derived from an EMBL/GenBank/DDBJ whole genome shotgun (WGS) entry which is preliminary data.</text>
</comment>
<gene>
    <name evidence="1" type="ORF">EDS130_LOCUS25013</name>
    <name evidence="2" type="ORF">XAT740_LOCUS33223</name>
</gene>
<dbReference type="SUPFAM" id="SSF51182">
    <property type="entry name" value="RmlC-like cupins"/>
    <property type="match status" value="1"/>
</dbReference>
<evidence type="ECO:0000313" key="2">
    <source>
        <dbReference type="EMBL" id="CAF1383833.1"/>
    </source>
</evidence>